<proteinExistence type="predicted"/>
<keyword evidence="6" id="KW-1185">Reference proteome</keyword>
<dbReference type="KEGG" id="csh:Closa_0201"/>
<dbReference type="Proteomes" id="UP000001662">
    <property type="component" value="Chromosome"/>
</dbReference>
<dbReference type="Gene3D" id="1.10.10.10">
    <property type="entry name" value="Winged helix-like DNA-binding domain superfamily/Winged helix DNA-binding domain"/>
    <property type="match status" value="1"/>
</dbReference>
<name>D9R1V0_LACSW</name>
<dbReference type="SUPFAM" id="SSF64288">
    <property type="entry name" value="Chorismate lyase-like"/>
    <property type="match status" value="1"/>
</dbReference>
<dbReference type="OrthoDB" id="9813468at2"/>
<dbReference type="Gene3D" id="3.40.1410.10">
    <property type="entry name" value="Chorismate lyase-like"/>
    <property type="match status" value="1"/>
</dbReference>
<dbReference type="eggNOG" id="COG2188">
    <property type="taxonomic scope" value="Bacteria"/>
</dbReference>
<keyword evidence="2" id="KW-0238">DNA-binding</keyword>
<dbReference type="FunFam" id="1.10.10.10:FF:000079">
    <property type="entry name" value="GntR family transcriptional regulator"/>
    <property type="match status" value="1"/>
</dbReference>
<feature type="domain" description="HTH gntR-type" evidence="4">
    <location>
        <begin position="7"/>
        <end position="75"/>
    </location>
</feature>
<evidence type="ECO:0000259" key="4">
    <source>
        <dbReference type="PROSITE" id="PS50949"/>
    </source>
</evidence>
<dbReference type="Pfam" id="PF00392">
    <property type="entry name" value="GntR"/>
    <property type="match status" value="1"/>
</dbReference>
<dbReference type="InterPro" id="IPR036390">
    <property type="entry name" value="WH_DNA-bd_sf"/>
</dbReference>
<reference evidence="5" key="1">
    <citation type="submission" date="2010-07" db="EMBL/GenBank/DDBJ databases">
        <title>Complete sequence of Clostridium saccharolyticum WM1.</title>
        <authorList>
            <consortium name="US DOE Joint Genome Institute"/>
            <person name="Lucas S."/>
            <person name="Copeland A."/>
            <person name="Lapidus A."/>
            <person name="Cheng J.-F."/>
            <person name="Bruce D."/>
            <person name="Goodwin L."/>
            <person name="Pitluck S."/>
            <person name="Chertkov O."/>
            <person name="Detter J.C."/>
            <person name="Han C."/>
            <person name="Tapia R."/>
            <person name="Land M."/>
            <person name="Hauser L."/>
            <person name="Chang Y.-J."/>
            <person name="Jeffries C."/>
            <person name="Kyrpides N."/>
            <person name="Ivanova N."/>
            <person name="Mikhailova N."/>
            <person name="Mouttaki H."/>
            <person name="Lin L."/>
            <person name="Zhou J."/>
            <person name="Hemme C.L."/>
            <person name="Woyke T."/>
        </authorList>
    </citation>
    <scope>NUCLEOTIDE SEQUENCE [LARGE SCALE GENOMIC DNA]</scope>
    <source>
        <strain evidence="5">WM1</strain>
    </source>
</reference>
<dbReference type="Pfam" id="PF07702">
    <property type="entry name" value="UTRA"/>
    <property type="match status" value="1"/>
</dbReference>
<dbReference type="SUPFAM" id="SSF46785">
    <property type="entry name" value="Winged helix' DNA-binding domain"/>
    <property type="match status" value="1"/>
</dbReference>
<keyword evidence="3" id="KW-0804">Transcription</keyword>
<evidence type="ECO:0000313" key="6">
    <source>
        <dbReference type="Proteomes" id="UP000001662"/>
    </source>
</evidence>
<dbReference type="EMBL" id="CP002109">
    <property type="protein sequence ID" value="ADL02841.1"/>
    <property type="molecule type" value="Genomic_DNA"/>
</dbReference>
<keyword evidence="1" id="KW-0805">Transcription regulation</keyword>
<organism evidence="5 6">
    <name type="scientific">Lacrimispora saccharolytica (strain ATCC 35040 / DSM 2544 / NRCC 2533 / WM1)</name>
    <name type="common">Clostridium saccharolyticum</name>
    <dbReference type="NCBI Taxonomy" id="610130"/>
    <lineage>
        <taxon>Bacteria</taxon>
        <taxon>Bacillati</taxon>
        <taxon>Bacillota</taxon>
        <taxon>Clostridia</taxon>
        <taxon>Lachnospirales</taxon>
        <taxon>Lachnospiraceae</taxon>
        <taxon>Lacrimispora</taxon>
    </lineage>
</organism>
<dbReference type="InterPro" id="IPR036388">
    <property type="entry name" value="WH-like_DNA-bd_sf"/>
</dbReference>
<protein>
    <submittedName>
        <fullName evidence="5">Transcriptional regulator, GntR family</fullName>
    </submittedName>
</protein>
<evidence type="ECO:0000256" key="3">
    <source>
        <dbReference type="ARBA" id="ARBA00023163"/>
    </source>
</evidence>
<sequence>MEGSSQMPIYKKIIDYIEKCIKNGVYIRGGAIPSEQELCEMFQCSRMTVRKALDELVSTGILFKAQGKGAFVSTIEYDRLYSLKGFTQIMKEQGYEASSEVLSFEQVPASDEIARKLRIIEGDMVYSLARIRKASGVALSIEQVYLPAIELPDLEKYEFSTCSLYETMEREYGLRIERAVQTINTVEVTGEQAQILFQKDQGVALRSFSIGYDKNSKPIEYEIALYNGYKYSIDVIINN</sequence>
<dbReference type="SMART" id="SM00345">
    <property type="entry name" value="HTH_GNTR"/>
    <property type="match status" value="1"/>
</dbReference>
<dbReference type="GO" id="GO:0003700">
    <property type="term" value="F:DNA-binding transcription factor activity"/>
    <property type="evidence" value="ECO:0007669"/>
    <property type="project" value="InterPro"/>
</dbReference>
<dbReference type="InterPro" id="IPR000524">
    <property type="entry name" value="Tscrpt_reg_HTH_GntR"/>
</dbReference>
<dbReference type="GO" id="GO:0003677">
    <property type="term" value="F:DNA binding"/>
    <property type="evidence" value="ECO:0007669"/>
    <property type="project" value="UniProtKB-KW"/>
</dbReference>
<dbReference type="STRING" id="610130.Closa_0201"/>
<dbReference type="AlphaFoldDB" id="D9R1V0"/>
<dbReference type="CDD" id="cd07377">
    <property type="entry name" value="WHTH_GntR"/>
    <property type="match status" value="1"/>
</dbReference>
<evidence type="ECO:0000256" key="2">
    <source>
        <dbReference type="ARBA" id="ARBA00023125"/>
    </source>
</evidence>
<dbReference type="PRINTS" id="PR00035">
    <property type="entry name" value="HTHGNTR"/>
</dbReference>
<dbReference type="PaxDb" id="610130-Closa_0201"/>
<dbReference type="InterPro" id="IPR011663">
    <property type="entry name" value="UTRA"/>
</dbReference>
<dbReference type="PANTHER" id="PTHR44846:SF1">
    <property type="entry name" value="MANNOSYL-D-GLYCERATE TRANSPORT_METABOLISM SYSTEM REPRESSOR MNGR-RELATED"/>
    <property type="match status" value="1"/>
</dbReference>
<dbReference type="InterPro" id="IPR028978">
    <property type="entry name" value="Chorismate_lyase_/UTRA_dom_sf"/>
</dbReference>
<dbReference type="PANTHER" id="PTHR44846">
    <property type="entry name" value="MANNOSYL-D-GLYCERATE TRANSPORT/METABOLISM SYSTEM REPRESSOR MNGR-RELATED"/>
    <property type="match status" value="1"/>
</dbReference>
<accession>D9R1V0</accession>
<evidence type="ECO:0000256" key="1">
    <source>
        <dbReference type="ARBA" id="ARBA00023015"/>
    </source>
</evidence>
<dbReference type="PROSITE" id="PS50949">
    <property type="entry name" value="HTH_GNTR"/>
    <property type="match status" value="1"/>
</dbReference>
<dbReference type="InterPro" id="IPR050679">
    <property type="entry name" value="Bact_HTH_transcr_reg"/>
</dbReference>
<dbReference type="HOGENOM" id="CLU_063236_2_1_9"/>
<gene>
    <name evidence="5" type="ordered locus">Closa_0201</name>
</gene>
<dbReference type="GO" id="GO:0045892">
    <property type="term" value="P:negative regulation of DNA-templated transcription"/>
    <property type="evidence" value="ECO:0007669"/>
    <property type="project" value="TreeGrafter"/>
</dbReference>
<evidence type="ECO:0000313" key="5">
    <source>
        <dbReference type="EMBL" id="ADL02841.1"/>
    </source>
</evidence>
<dbReference type="SMART" id="SM00866">
    <property type="entry name" value="UTRA"/>
    <property type="match status" value="1"/>
</dbReference>